<evidence type="ECO:0000256" key="2">
    <source>
        <dbReference type="ARBA" id="ARBA00022723"/>
    </source>
</evidence>
<reference evidence="5 6" key="1">
    <citation type="submission" date="2020-11" db="EMBL/GenBank/DDBJ databases">
        <title>Draft genome sequencing of a Lachnospiraceae strain isolated from anoxic soil subjected to BSD treatment.</title>
        <authorList>
            <person name="Uek A."/>
            <person name="Tonouchi A."/>
        </authorList>
    </citation>
    <scope>NUCLEOTIDE SEQUENCE [LARGE SCALE GENOMIC DNA]</scope>
    <source>
        <strain evidence="5 6">TB5</strain>
    </source>
</reference>
<evidence type="ECO:0000259" key="4">
    <source>
        <dbReference type="Pfam" id="PF01814"/>
    </source>
</evidence>
<comment type="similarity">
    <text evidence="1">Belongs to the hemerythrin family.</text>
</comment>
<organism evidence="5 6">
    <name type="scientific">Anaeromicropila herbilytica</name>
    <dbReference type="NCBI Taxonomy" id="2785025"/>
    <lineage>
        <taxon>Bacteria</taxon>
        <taxon>Bacillati</taxon>
        <taxon>Bacillota</taxon>
        <taxon>Clostridia</taxon>
        <taxon>Lachnospirales</taxon>
        <taxon>Lachnospiraceae</taxon>
        <taxon>Anaeromicropila</taxon>
    </lineage>
</organism>
<dbReference type="InterPro" id="IPR012312">
    <property type="entry name" value="Hemerythrin-like"/>
</dbReference>
<protein>
    <submittedName>
        <fullName evidence="5">Hemerythrin</fullName>
    </submittedName>
</protein>
<evidence type="ECO:0000256" key="3">
    <source>
        <dbReference type="ARBA" id="ARBA00023004"/>
    </source>
</evidence>
<dbReference type="AlphaFoldDB" id="A0A7R7ENC8"/>
<proteinExistence type="inferred from homology"/>
<dbReference type="Proteomes" id="UP000595897">
    <property type="component" value="Chromosome"/>
</dbReference>
<dbReference type="InterPro" id="IPR050669">
    <property type="entry name" value="Hemerythrin"/>
</dbReference>
<dbReference type="RefSeq" id="WP_271713064.1">
    <property type="nucleotide sequence ID" value="NZ_AP024169.1"/>
</dbReference>
<dbReference type="NCBIfam" id="TIGR02481">
    <property type="entry name" value="hemeryth_dom"/>
    <property type="match status" value="1"/>
</dbReference>
<dbReference type="PANTHER" id="PTHR37164">
    <property type="entry name" value="BACTERIOHEMERYTHRIN"/>
    <property type="match status" value="1"/>
</dbReference>
<dbReference type="EMBL" id="AP024169">
    <property type="protein sequence ID" value="BCN31977.1"/>
    <property type="molecule type" value="Genomic_DNA"/>
</dbReference>
<dbReference type="KEGG" id="ahb:bsdtb5_32720"/>
<dbReference type="CDD" id="cd12107">
    <property type="entry name" value="Hemerythrin"/>
    <property type="match status" value="1"/>
</dbReference>
<keyword evidence="3" id="KW-0408">Iron</keyword>
<keyword evidence="6" id="KW-1185">Reference proteome</keyword>
<gene>
    <name evidence="5" type="ORF">bsdtb5_32720</name>
</gene>
<dbReference type="Pfam" id="PF01814">
    <property type="entry name" value="Hemerythrin"/>
    <property type="match status" value="1"/>
</dbReference>
<sequence>MFEMKEEYLTGITEVDDQHRELFRIAKEAYELLNQDFIADKYDHIVAIIEELRNYTKKHFADEEAYMESIGYKRMFTQKMEHNQFIEKLEEINLDDIDNNQVESLLKILEFLDYWLGHHILENDILIGK</sequence>
<name>A0A7R7ENC8_9FIRM</name>
<dbReference type="PANTHER" id="PTHR37164:SF1">
    <property type="entry name" value="BACTERIOHEMERYTHRIN"/>
    <property type="match status" value="1"/>
</dbReference>
<feature type="domain" description="Hemerythrin-like" evidence="4">
    <location>
        <begin position="10"/>
        <end position="124"/>
    </location>
</feature>
<dbReference type="NCBIfam" id="NF033749">
    <property type="entry name" value="bact_hemeryth"/>
    <property type="match status" value="1"/>
</dbReference>
<dbReference type="SUPFAM" id="SSF47188">
    <property type="entry name" value="Hemerythrin-like"/>
    <property type="match status" value="1"/>
</dbReference>
<keyword evidence="2" id="KW-0479">Metal-binding</keyword>
<accession>A0A7R7ENC8</accession>
<evidence type="ECO:0000313" key="5">
    <source>
        <dbReference type="EMBL" id="BCN31977.1"/>
    </source>
</evidence>
<evidence type="ECO:0000256" key="1">
    <source>
        <dbReference type="ARBA" id="ARBA00010587"/>
    </source>
</evidence>
<dbReference type="InterPro" id="IPR035938">
    <property type="entry name" value="Hemerythrin-like_sf"/>
</dbReference>
<dbReference type="InterPro" id="IPR012827">
    <property type="entry name" value="Hemerythrin_metal-bd"/>
</dbReference>
<evidence type="ECO:0000313" key="6">
    <source>
        <dbReference type="Proteomes" id="UP000595897"/>
    </source>
</evidence>
<dbReference type="Gene3D" id="1.20.120.50">
    <property type="entry name" value="Hemerythrin-like"/>
    <property type="match status" value="1"/>
</dbReference>
<dbReference type="GO" id="GO:0046872">
    <property type="term" value="F:metal ion binding"/>
    <property type="evidence" value="ECO:0007669"/>
    <property type="project" value="UniProtKB-KW"/>
</dbReference>